<evidence type="ECO:0000256" key="1">
    <source>
        <dbReference type="ARBA" id="ARBA00022801"/>
    </source>
</evidence>
<dbReference type="AlphaFoldDB" id="A0A8J8KA24"/>
<accession>A0A8J8KA24</accession>
<feature type="domain" description="Xaa-Pro dipeptidyl-peptidase C-terminal" evidence="2">
    <location>
        <begin position="505"/>
        <end position="736"/>
    </location>
</feature>
<dbReference type="SUPFAM" id="SSF53474">
    <property type="entry name" value="alpha/beta-Hydrolases"/>
    <property type="match status" value="1"/>
</dbReference>
<reference evidence="3" key="1">
    <citation type="submission" date="2020-05" db="EMBL/GenBank/DDBJ databases">
        <title>Genomic Encyclopedia of Type Strains, Phase IV (KMG-V): Genome sequencing to study the core and pangenomes of soil and plant-associated prokaryotes.</title>
        <authorList>
            <person name="Whitman W."/>
        </authorList>
    </citation>
    <scope>NUCLEOTIDE SEQUENCE</scope>
    <source>
        <strain evidence="3">16F</strain>
    </source>
</reference>
<dbReference type="Pfam" id="PF02129">
    <property type="entry name" value="Peptidase_S15"/>
    <property type="match status" value="1"/>
</dbReference>
<dbReference type="SUPFAM" id="SSF49785">
    <property type="entry name" value="Galactose-binding domain-like"/>
    <property type="match status" value="1"/>
</dbReference>
<organism evidence="3 4">
    <name type="scientific">Frigoriflavimonas asaccharolytica</name>
    <dbReference type="NCBI Taxonomy" id="2735899"/>
    <lineage>
        <taxon>Bacteria</taxon>
        <taxon>Pseudomonadati</taxon>
        <taxon>Bacteroidota</taxon>
        <taxon>Flavobacteriia</taxon>
        <taxon>Flavobacteriales</taxon>
        <taxon>Weeksellaceae</taxon>
        <taxon>Frigoriflavimonas</taxon>
    </lineage>
</organism>
<dbReference type="Gene3D" id="1.10.3020.10">
    <property type="entry name" value="alpha-amino acid ester hydrolase ( Helical cap domain)"/>
    <property type="match status" value="1"/>
</dbReference>
<dbReference type="EMBL" id="JABSNO010000001">
    <property type="protein sequence ID" value="NRS91024.1"/>
    <property type="molecule type" value="Genomic_DNA"/>
</dbReference>
<dbReference type="InterPro" id="IPR013736">
    <property type="entry name" value="Xaa-Pro_dipept_C"/>
</dbReference>
<evidence type="ECO:0000313" key="3">
    <source>
        <dbReference type="EMBL" id="NRS91024.1"/>
    </source>
</evidence>
<dbReference type="SMART" id="SM00939">
    <property type="entry name" value="PepX_C"/>
    <property type="match status" value="1"/>
</dbReference>
<dbReference type="RefSeq" id="WP_173777667.1">
    <property type="nucleotide sequence ID" value="NZ_JABSNO010000001.1"/>
</dbReference>
<gene>
    <name evidence="3" type="ORF">HNQ03_000089</name>
</gene>
<evidence type="ECO:0000259" key="2">
    <source>
        <dbReference type="SMART" id="SM00939"/>
    </source>
</evidence>
<dbReference type="InterPro" id="IPR000383">
    <property type="entry name" value="Xaa-Pro-like_dom"/>
</dbReference>
<dbReference type="InterPro" id="IPR029058">
    <property type="entry name" value="AB_hydrolase_fold"/>
</dbReference>
<keyword evidence="4" id="KW-1185">Reference proteome</keyword>
<dbReference type="InterPro" id="IPR005674">
    <property type="entry name" value="CocE/Ser_esterase"/>
</dbReference>
<protein>
    <recommendedName>
        <fullName evidence="2">Xaa-Pro dipeptidyl-peptidase C-terminal domain-containing protein</fullName>
    </recommendedName>
</protein>
<keyword evidence="1" id="KW-0378">Hydrolase</keyword>
<dbReference type="InterPro" id="IPR008979">
    <property type="entry name" value="Galactose-bd-like_sf"/>
</dbReference>
<sequence length="750" mass="86821">MKTYFSALLVFIYSLSFSQNISIKQFEKIDFDNIESLVRYLSAEIPQKYVEKDKSTYFDNIFRINTVAGKYDLAMKQLDSLRNIYSKSNPLSARIIGVQHEIYIKTMLHPNSKNDFETVYESEFNNIYNSLPIKSKIVLPLYFKGDSEEFKKNIVDLLKKEFMGKDSISITTALELCRNYNGFLIINKSLHLANQYLKEFDNENFTVKDSVLIKTKTGNEISIRVILNNKIKKPESTIIVNNIYADEDDINDAKVKTSDGYNCVYIYTRGKNLSNDKIEPFEHEQDDINEVIDWIIKQPWSNGKVGMIGGSYLGFSQWAATKKLHPALKTIIPQASVGIGTIDFPMNNNVFQSYVLRWLNYVTNNKTTDTKSFRDVKKWNSVYKQWYESGLPFNKLDSISGNENEIFQRWLQHPTYDAFWQRMIPYKDEFSKITIPVLTTTGYYDADQLGALYYFKNHYKYNKNANHYLIIGPYDHAGAQGNIKSELSGYKIDAVSEIKLDEICMEWFDYILKGKEKPSFLKDKINYQVMGTNQWKSTSSMDKFEEHRLKFYLEKKNKQLQLSTKLSNAEEFSKLKIDFKDRSDANEILDSENGILKDKIYSKNDLVYSTVVFEEPFEFTGNFSGNLNISINKKDVDLHVQLYELLKNGKYMLLSTYYGRASYSKNPEKRVLLIPNKKTAVPIGNNEFISKIIEKGSRIVAVVGVSKDPYTEINYGSGKEVSKESIEDAGEPLEIKFYNDSYLEIPIAHD</sequence>
<dbReference type="GO" id="GO:0008239">
    <property type="term" value="F:dipeptidyl-peptidase activity"/>
    <property type="evidence" value="ECO:0007669"/>
    <property type="project" value="InterPro"/>
</dbReference>
<proteinExistence type="predicted"/>
<dbReference type="Gene3D" id="3.40.50.1820">
    <property type="entry name" value="alpha/beta hydrolase"/>
    <property type="match status" value="1"/>
</dbReference>
<dbReference type="Pfam" id="PF08530">
    <property type="entry name" value="PepX_C"/>
    <property type="match status" value="1"/>
</dbReference>
<dbReference type="Gene3D" id="2.60.120.260">
    <property type="entry name" value="Galactose-binding domain-like"/>
    <property type="match status" value="1"/>
</dbReference>
<dbReference type="Proteomes" id="UP000610746">
    <property type="component" value="Unassembled WGS sequence"/>
</dbReference>
<name>A0A8J8KA24_9FLAO</name>
<dbReference type="NCBIfam" id="TIGR00976">
    <property type="entry name" value="CocE_NonD"/>
    <property type="match status" value="1"/>
</dbReference>
<comment type="caution">
    <text evidence="3">The sequence shown here is derived from an EMBL/GenBank/DDBJ whole genome shotgun (WGS) entry which is preliminary data.</text>
</comment>
<evidence type="ECO:0000313" key="4">
    <source>
        <dbReference type="Proteomes" id="UP000610746"/>
    </source>
</evidence>